<gene>
    <name evidence="2" type="ORF">SAMN02799615_01981</name>
</gene>
<dbReference type="RefSeq" id="WP_231504200.1">
    <property type="nucleotide sequence ID" value="NZ_FONH01000005.1"/>
</dbReference>
<evidence type="ECO:0008006" key="4">
    <source>
        <dbReference type="Google" id="ProtNLM"/>
    </source>
</evidence>
<sequence length="183" mass="19271">MAKLFRIVSLGLLACLAACSQAPRPSSAIRTQGDATWHAVVPEGTARYELALGEVSSGAAPEHRVTPVYPAALLAHCPPPEEVRALLVVSAAGKVDDVRVDDEATAAADRRLYIDAVKAAARQWSFVPLKVERWAADANGESHVVDSQARPFSLAFDFHFECYGGAARVTAGDAPSAPGHGAK</sequence>
<organism evidence="2 3">
    <name type="scientific">Dyella marensis</name>
    <dbReference type="NCBI Taxonomy" id="500610"/>
    <lineage>
        <taxon>Bacteria</taxon>
        <taxon>Pseudomonadati</taxon>
        <taxon>Pseudomonadota</taxon>
        <taxon>Gammaproteobacteria</taxon>
        <taxon>Lysobacterales</taxon>
        <taxon>Rhodanobacteraceae</taxon>
        <taxon>Dyella</taxon>
    </lineage>
</organism>
<evidence type="ECO:0000313" key="2">
    <source>
        <dbReference type="EMBL" id="SFE92962.1"/>
    </source>
</evidence>
<accession>A0A1I2EJ11</accession>
<evidence type="ECO:0000256" key="1">
    <source>
        <dbReference type="SAM" id="SignalP"/>
    </source>
</evidence>
<name>A0A1I2EJ11_9GAMM</name>
<dbReference type="STRING" id="500610.SAMN02799615_01981"/>
<feature type="signal peptide" evidence="1">
    <location>
        <begin position="1"/>
        <end position="22"/>
    </location>
</feature>
<dbReference type="EMBL" id="FONH01000005">
    <property type="protein sequence ID" value="SFE92962.1"/>
    <property type="molecule type" value="Genomic_DNA"/>
</dbReference>
<reference evidence="3" key="1">
    <citation type="submission" date="2016-10" db="EMBL/GenBank/DDBJ databases">
        <authorList>
            <person name="Varghese N."/>
            <person name="Submissions S."/>
        </authorList>
    </citation>
    <scope>NUCLEOTIDE SEQUENCE [LARGE SCALE GENOMIC DNA]</scope>
    <source>
        <strain evidence="3">UNC178MFTsu3.1</strain>
    </source>
</reference>
<dbReference type="Proteomes" id="UP000199477">
    <property type="component" value="Unassembled WGS sequence"/>
</dbReference>
<keyword evidence="3" id="KW-1185">Reference proteome</keyword>
<feature type="chain" id="PRO_5011543557" description="Lipoprotein" evidence="1">
    <location>
        <begin position="23"/>
        <end position="183"/>
    </location>
</feature>
<keyword evidence="1" id="KW-0732">Signal</keyword>
<evidence type="ECO:0000313" key="3">
    <source>
        <dbReference type="Proteomes" id="UP000199477"/>
    </source>
</evidence>
<dbReference type="AlphaFoldDB" id="A0A1I2EJ11"/>
<protein>
    <recommendedName>
        <fullName evidence="4">Lipoprotein</fullName>
    </recommendedName>
</protein>
<dbReference type="Gene3D" id="3.30.2420.10">
    <property type="entry name" value="TonB"/>
    <property type="match status" value="1"/>
</dbReference>
<proteinExistence type="predicted"/>